<name>A0A9W6ZWJ8_9STRA</name>
<gene>
    <name evidence="2" type="ORF">TrRE_jg9925</name>
</gene>
<feature type="compositionally biased region" description="Acidic residues" evidence="1">
    <location>
        <begin position="164"/>
        <end position="176"/>
    </location>
</feature>
<reference evidence="2" key="1">
    <citation type="submission" date="2022-07" db="EMBL/GenBank/DDBJ databases">
        <title>Genome analysis of Parmales, a sister group of diatoms, reveals the evolutionary specialization of diatoms from phago-mixotrophs to photoautotrophs.</title>
        <authorList>
            <person name="Ban H."/>
            <person name="Sato S."/>
            <person name="Yoshikawa S."/>
            <person name="Kazumasa Y."/>
            <person name="Nakamura Y."/>
            <person name="Ichinomiya M."/>
            <person name="Saitoh K."/>
            <person name="Sato N."/>
            <person name="Blanc-Mathieu R."/>
            <person name="Endo H."/>
            <person name="Kuwata A."/>
            <person name="Ogata H."/>
        </authorList>
    </citation>
    <scope>NUCLEOTIDE SEQUENCE</scope>
</reference>
<comment type="caution">
    <text evidence="2">The sequence shown here is derived from an EMBL/GenBank/DDBJ whole genome shotgun (WGS) entry which is preliminary data.</text>
</comment>
<evidence type="ECO:0000256" key="1">
    <source>
        <dbReference type="SAM" id="MobiDB-lite"/>
    </source>
</evidence>
<feature type="compositionally biased region" description="Polar residues" evidence="1">
    <location>
        <begin position="143"/>
        <end position="156"/>
    </location>
</feature>
<organism evidence="2 3">
    <name type="scientific">Triparma retinervis</name>
    <dbReference type="NCBI Taxonomy" id="2557542"/>
    <lineage>
        <taxon>Eukaryota</taxon>
        <taxon>Sar</taxon>
        <taxon>Stramenopiles</taxon>
        <taxon>Ochrophyta</taxon>
        <taxon>Bolidophyceae</taxon>
        <taxon>Parmales</taxon>
        <taxon>Triparmaceae</taxon>
        <taxon>Triparma</taxon>
    </lineage>
</organism>
<feature type="region of interest" description="Disordered" evidence="1">
    <location>
        <begin position="1"/>
        <end position="202"/>
    </location>
</feature>
<sequence length="202" mass="21699">MPKLPRLDAFFGQASWGSKKPKTTKQVAAKPQATKVASQANKLAVPESQAKNRPVPSSSTSSTPSSNPLPGSIPSGGWVTTKKSKKEIENCKKIAEKERKERKKERRTDHNSKVKISPDHTYKGPSSPSTTSYTSPPLPLTMENATVSPSKGASSSKENKENEVVDEIVQEDEVVDTEATKGTADPATPIDDSEINVPPPPP</sequence>
<feature type="compositionally biased region" description="Basic and acidic residues" evidence="1">
    <location>
        <begin position="106"/>
        <end position="122"/>
    </location>
</feature>
<dbReference type="Proteomes" id="UP001165082">
    <property type="component" value="Unassembled WGS sequence"/>
</dbReference>
<evidence type="ECO:0000313" key="3">
    <source>
        <dbReference type="Proteomes" id="UP001165082"/>
    </source>
</evidence>
<feature type="compositionally biased region" description="Low complexity" evidence="1">
    <location>
        <begin position="125"/>
        <end position="135"/>
    </location>
</feature>
<protein>
    <submittedName>
        <fullName evidence="2">Uncharacterized protein</fullName>
    </submittedName>
</protein>
<feature type="compositionally biased region" description="Low complexity" evidence="1">
    <location>
        <begin position="56"/>
        <end position="66"/>
    </location>
</feature>
<proteinExistence type="predicted"/>
<keyword evidence="3" id="KW-1185">Reference proteome</keyword>
<accession>A0A9W6ZWJ8</accession>
<dbReference type="AlphaFoldDB" id="A0A9W6ZWJ8"/>
<feature type="compositionally biased region" description="Basic and acidic residues" evidence="1">
    <location>
        <begin position="86"/>
        <end position="99"/>
    </location>
</feature>
<feature type="non-terminal residue" evidence="2">
    <location>
        <position position="202"/>
    </location>
</feature>
<dbReference type="EMBL" id="BRXZ01006367">
    <property type="protein sequence ID" value="GMH59716.1"/>
    <property type="molecule type" value="Genomic_DNA"/>
</dbReference>
<evidence type="ECO:0000313" key="2">
    <source>
        <dbReference type="EMBL" id="GMH59716.1"/>
    </source>
</evidence>